<dbReference type="GO" id="GO:0008270">
    <property type="term" value="F:zinc ion binding"/>
    <property type="evidence" value="ECO:0007669"/>
    <property type="project" value="UniProtKB-KW"/>
</dbReference>
<dbReference type="GO" id="GO:0016567">
    <property type="term" value="P:protein ubiquitination"/>
    <property type="evidence" value="ECO:0007669"/>
    <property type="project" value="InterPro"/>
</dbReference>
<comment type="caution">
    <text evidence="9">The sequence shown here is derived from an EMBL/GenBank/DDBJ whole genome shotgun (WGS) entry which is preliminary data.</text>
</comment>
<evidence type="ECO:0000313" key="9">
    <source>
        <dbReference type="EMBL" id="KAK5978756.1"/>
    </source>
</evidence>
<comment type="subcellular location">
    <subcellularLocation>
        <location evidence="1">Cytoplasm</location>
        <location evidence="1">Cytosol</location>
    </subcellularLocation>
</comment>
<name>A0AAN8FFH7_TRICO</name>
<dbReference type="AlphaFoldDB" id="A0AAN8FFH7"/>
<dbReference type="GO" id="GO:0004842">
    <property type="term" value="F:ubiquitin-protein transferase activity"/>
    <property type="evidence" value="ECO:0007669"/>
    <property type="project" value="InterPro"/>
</dbReference>
<dbReference type="Pfam" id="PF17978">
    <property type="entry name" value="zf-RING_14"/>
    <property type="match status" value="1"/>
</dbReference>
<evidence type="ECO:0000256" key="7">
    <source>
        <dbReference type="ARBA" id="ARBA00022843"/>
    </source>
</evidence>
<proteinExistence type="predicted"/>
<dbReference type="InterPro" id="IPR003977">
    <property type="entry name" value="Parkin"/>
</dbReference>
<evidence type="ECO:0000256" key="2">
    <source>
        <dbReference type="ARBA" id="ARBA00022490"/>
    </source>
</evidence>
<organism evidence="9 10">
    <name type="scientific">Trichostrongylus colubriformis</name>
    <name type="common">Black scour worm</name>
    <dbReference type="NCBI Taxonomy" id="6319"/>
    <lineage>
        <taxon>Eukaryota</taxon>
        <taxon>Metazoa</taxon>
        <taxon>Ecdysozoa</taxon>
        <taxon>Nematoda</taxon>
        <taxon>Chromadorea</taxon>
        <taxon>Rhabditida</taxon>
        <taxon>Rhabditina</taxon>
        <taxon>Rhabditomorpha</taxon>
        <taxon>Strongyloidea</taxon>
        <taxon>Trichostrongylidae</taxon>
        <taxon>Trichostrongylus</taxon>
    </lineage>
</organism>
<evidence type="ECO:0000313" key="10">
    <source>
        <dbReference type="Proteomes" id="UP001331761"/>
    </source>
</evidence>
<accession>A0AAN8FFH7</accession>
<evidence type="ECO:0000256" key="3">
    <source>
        <dbReference type="ARBA" id="ARBA00022723"/>
    </source>
</evidence>
<protein>
    <recommendedName>
        <fullName evidence="8">IBR domain-containing protein</fullName>
    </recommendedName>
</protein>
<evidence type="ECO:0000256" key="4">
    <source>
        <dbReference type="ARBA" id="ARBA00022771"/>
    </source>
</evidence>
<evidence type="ECO:0000256" key="5">
    <source>
        <dbReference type="ARBA" id="ARBA00022786"/>
    </source>
</evidence>
<gene>
    <name evidence="9" type="ORF">GCK32_011436</name>
</gene>
<reference evidence="9 10" key="1">
    <citation type="submission" date="2019-10" db="EMBL/GenBank/DDBJ databases">
        <title>Assembly and Annotation for the nematode Trichostrongylus colubriformis.</title>
        <authorList>
            <person name="Martin J."/>
        </authorList>
    </citation>
    <scope>NUCLEOTIDE SEQUENCE [LARGE SCALE GENOMIC DNA]</scope>
    <source>
        <strain evidence="9">G859</strain>
        <tissue evidence="9">Whole worm</tissue>
    </source>
</reference>
<dbReference type="SMART" id="SM00647">
    <property type="entry name" value="IBR"/>
    <property type="match status" value="1"/>
</dbReference>
<keyword evidence="6" id="KW-0862">Zinc</keyword>
<keyword evidence="2" id="KW-0963">Cytoplasm</keyword>
<evidence type="ECO:0000256" key="6">
    <source>
        <dbReference type="ARBA" id="ARBA00022833"/>
    </source>
</evidence>
<dbReference type="Proteomes" id="UP001331761">
    <property type="component" value="Unassembled WGS sequence"/>
</dbReference>
<feature type="non-terminal residue" evidence="9">
    <location>
        <position position="207"/>
    </location>
</feature>
<keyword evidence="5" id="KW-0833">Ubl conjugation pathway</keyword>
<dbReference type="PANTHER" id="PTHR11685">
    <property type="entry name" value="RBR FAMILY RING FINGER AND IBR DOMAIN-CONTAINING"/>
    <property type="match status" value="1"/>
</dbReference>
<keyword evidence="10" id="KW-1185">Reference proteome</keyword>
<dbReference type="GO" id="GO:0005739">
    <property type="term" value="C:mitochondrion"/>
    <property type="evidence" value="ECO:0007669"/>
    <property type="project" value="InterPro"/>
</dbReference>
<sequence>MIPAGHFTEVVIGTALIFNVTFEVVLCGRALERTTFLKDLLLGPTTSLIVFVDKRPSPTSPTTSAEGDAPLARNTPEIGSFYCFLECLTFALKEQRFVFRPTFGYTITCPHPGCERCVTDMHHFRILGDDKYQLYQRIAAEKLIELDDRGVFCPYPDCNSSFFWETEDDDGKTSCPDCLRLFCRLCKSADCICGVEDPTTVTIQATT</sequence>
<keyword evidence="7" id="KW-0832">Ubl conjugation</keyword>
<evidence type="ECO:0000259" key="8">
    <source>
        <dbReference type="SMART" id="SM00647"/>
    </source>
</evidence>
<dbReference type="InterPro" id="IPR031127">
    <property type="entry name" value="E3_UB_ligase_RBR"/>
</dbReference>
<dbReference type="InterPro" id="IPR002867">
    <property type="entry name" value="IBR_dom"/>
</dbReference>
<evidence type="ECO:0000256" key="1">
    <source>
        <dbReference type="ARBA" id="ARBA00004514"/>
    </source>
</evidence>
<dbReference type="PRINTS" id="PR01475">
    <property type="entry name" value="PARKIN"/>
</dbReference>
<dbReference type="EMBL" id="WIXE01009041">
    <property type="protein sequence ID" value="KAK5978756.1"/>
    <property type="molecule type" value="Genomic_DNA"/>
</dbReference>
<keyword evidence="4" id="KW-0863">Zinc-finger</keyword>
<keyword evidence="3" id="KW-0479">Metal-binding</keyword>
<feature type="domain" description="IBR" evidence="8">
    <location>
        <begin position="133"/>
        <end position="193"/>
    </location>
</feature>
<dbReference type="InterPro" id="IPR041170">
    <property type="entry name" value="Znf-RING_14"/>
</dbReference>
<dbReference type="GO" id="GO:0005829">
    <property type="term" value="C:cytosol"/>
    <property type="evidence" value="ECO:0007669"/>
    <property type="project" value="UniProtKB-SubCell"/>
</dbReference>